<protein>
    <recommendedName>
        <fullName evidence="2">Retrotransposon gag domain-containing protein</fullName>
    </recommendedName>
</protein>
<dbReference type="Pfam" id="PF03732">
    <property type="entry name" value="Retrotrans_gag"/>
    <property type="match status" value="1"/>
</dbReference>
<feature type="region of interest" description="Disordered" evidence="1">
    <location>
        <begin position="749"/>
        <end position="769"/>
    </location>
</feature>
<keyword evidence="4" id="KW-1185">Reference proteome</keyword>
<dbReference type="Proteomes" id="UP001231189">
    <property type="component" value="Unassembled WGS sequence"/>
</dbReference>
<evidence type="ECO:0000256" key="1">
    <source>
        <dbReference type="SAM" id="MobiDB-lite"/>
    </source>
</evidence>
<organism evidence="3 4">
    <name type="scientific">Lolium multiflorum</name>
    <name type="common">Italian ryegrass</name>
    <name type="synonym">Lolium perenne subsp. multiflorum</name>
    <dbReference type="NCBI Taxonomy" id="4521"/>
    <lineage>
        <taxon>Eukaryota</taxon>
        <taxon>Viridiplantae</taxon>
        <taxon>Streptophyta</taxon>
        <taxon>Embryophyta</taxon>
        <taxon>Tracheophyta</taxon>
        <taxon>Spermatophyta</taxon>
        <taxon>Magnoliopsida</taxon>
        <taxon>Liliopsida</taxon>
        <taxon>Poales</taxon>
        <taxon>Poaceae</taxon>
        <taxon>BOP clade</taxon>
        <taxon>Pooideae</taxon>
        <taxon>Poodae</taxon>
        <taxon>Poeae</taxon>
        <taxon>Poeae Chloroplast Group 2 (Poeae type)</taxon>
        <taxon>Loliodinae</taxon>
        <taxon>Loliinae</taxon>
        <taxon>Lolium</taxon>
    </lineage>
</organism>
<sequence>MAAPAAADRAVWLACAGPFARLPAVDAKVYYFPRGHADQCRGANPPLHLLLHDAKQRCTVKSIELHYRPTTDEPYAEITLAPDPELELLLPAIQQQEEATQMRYCLRHLTNTSDDRAPISITSCALSIFPTLPPGQDNQDLHAADVHRHPYTFNHSFKDGKHRLIAGWSRYCGHKRYNVVLDRNTVVFIRPRAAQAHFIIGSRRGPGPSLDIASDQVGNVVQATQAAAAAAAGAQSFTVIYYPRQGWPFVVPRKEADDGLSFDWQVGMDVRMRVPVDPHEVPESREDDETPDFFHGVITQVNNANWCKLQREDRIAAYDGNGPPSENFNSTREQHTAYGNNPLLTMPPPQPRPEARCLGEGGAIIICGRRTPSSPHCLLQPKRETREWTSPPQYKSTTLHLKVEEDPEEFPVQRITERASFEETTIRHDAERKAIGYTKPYPNEYELIPLPPKYRLPDFTKFSGSDGSSSIEHVSRYLAQLGMISASDELRVRYFSQSLTGSAFGWYTSLPPNSIQTWKLEERFHEQYHSEASEAGIADLAQVRRSAEKQCREYIQRFRTVRNRCYSVHVSEKEAVELAVVGLSSSIKEVASQADYPSLAHMVQKLSAYEQRHPDIYQDKFKRVVTMVDAGEDEGPPRGFDFDVTKTEQIFDLLLAEKHIKIPEGHKFPTVQELNGKPYCKWHNTFTHTTRVWRQQIQVAIENGRLIFNQYAMKVDTHPFPAVNMVEFTHLGGCQPDFSANISMVELGHRSEKDGDEDSCSQSKDTRGPLHAIGSVKMASATSQREVKNIRYQRPLSDHLLNNAPDMDNSKRTNVLRSEIGLVLSADMDE</sequence>
<gene>
    <name evidence="3" type="ORF">QYE76_040663</name>
</gene>
<evidence type="ECO:0000313" key="4">
    <source>
        <dbReference type="Proteomes" id="UP001231189"/>
    </source>
</evidence>
<evidence type="ECO:0000313" key="3">
    <source>
        <dbReference type="EMBL" id="KAK1679815.1"/>
    </source>
</evidence>
<dbReference type="AlphaFoldDB" id="A0AAD8WTA9"/>
<dbReference type="GO" id="GO:0006355">
    <property type="term" value="P:regulation of DNA-templated transcription"/>
    <property type="evidence" value="ECO:0007669"/>
    <property type="project" value="InterPro"/>
</dbReference>
<dbReference type="PANTHER" id="PTHR31384">
    <property type="entry name" value="AUXIN RESPONSE FACTOR 4-RELATED"/>
    <property type="match status" value="1"/>
</dbReference>
<name>A0AAD8WTA9_LOLMU</name>
<dbReference type="GO" id="GO:0009725">
    <property type="term" value="P:response to hormone"/>
    <property type="evidence" value="ECO:0007669"/>
    <property type="project" value="InterPro"/>
</dbReference>
<accession>A0AAD8WTA9</accession>
<dbReference type="PANTHER" id="PTHR31384:SF94">
    <property type="entry name" value="AUXIN RESPONSE FACTOR 17"/>
    <property type="match status" value="1"/>
</dbReference>
<comment type="caution">
    <text evidence="3">The sequence shown here is derived from an EMBL/GenBank/DDBJ whole genome shotgun (WGS) entry which is preliminary data.</text>
</comment>
<dbReference type="InterPro" id="IPR005162">
    <property type="entry name" value="Retrotrans_gag_dom"/>
</dbReference>
<dbReference type="EMBL" id="JAUUTY010000002">
    <property type="protein sequence ID" value="KAK1679815.1"/>
    <property type="molecule type" value="Genomic_DNA"/>
</dbReference>
<evidence type="ECO:0000259" key="2">
    <source>
        <dbReference type="Pfam" id="PF03732"/>
    </source>
</evidence>
<reference evidence="3" key="1">
    <citation type="submission" date="2023-07" db="EMBL/GenBank/DDBJ databases">
        <title>A chromosome-level genome assembly of Lolium multiflorum.</title>
        <authorList>
            <person name="Chen Y."/>
            <person name="Copetti D."/>
            <person name="Kolliker R."/>
            <person name="Studer B."/>
        </authorList>
    </citation>
    <scope>NUCLEOTIDE SEQUENCE</scope>
    <source>
        <strain evidence="3">02402/16</strain>
        <tissue evidence="3">Leaf</tissue>
    </source>
</reference>
<proteinExistence type="predicted"/>
<dbReference type="InterPro" id="IPR044835">
    <property type="entry name" value="ARF_plant"/>
</dbReference>
<feature type="domain" description="Retrotransposon gag" evidence="2">
    <location>
        <begin position="494"/>
        <end position="583"/>
    </location>
</feature>
<dbReference type="GO" id="GO:0003677">
    <property type="term" value="F:DNA binding"/>
    <property type="evidence" value="ECO:0007669"/>
    <property type="project" value="InterPro"/>
</dbReference>